<dbReference type="Pfam" id="PF01628">
    <property type="entry name" value="HrcA"/>
    <property type="match status" value="1"/>
</dbReference>
<dbReference type="PANTHER" id="PTHR34824">
    <property type="entry name" value="HEAT-INDUCIBLE TRANSCRIPTION REPRESSOR HRCA"/>
    <property type="match status" value="1"/>
</dbReference>
<dbReference type="InterPro" id="IPR036388">
    <property type="entry name" value="WH-like_DNA-bd_sf"/>
</dbReference>
<evidence type="ECO:0000256" key="5">
    <source>
        <dbReference type="HAMAP-Rule" id="MF_00081"/>
    </source>
</evidence>
<evidence type="ECO:0000259" key="6">
    <source>
        <dbReference type="Pfam" id="PF01628"/>
    </source>
</evidence>
<reference evidence="9 10" key="2">
    <citation type="journal article" date="2015" name="MBio">
        <title>Genome-Resolved Metagenomic Analysis Reveals Roles for Candidate Phyla and Other Microbial Community Members in Biogeochemical Transformations in Oil Reservoirs.</title>
        <authorList>
            <person name="Hu P."/>
            <person name="Tom L."/>
            <person name="Singh A."/>
            <person name="Thomas B.C."/>
            <person name="Baker B.J."/>
            <person name="Piceno Y.M."/>
            <person name="Andersen G.L."/>
            <person name="Banfield J.F."/>
        </authorList>
    </citation>
    <scope>NUCLEOTIDE SEQUENCE [LARGE SCALE GENOMIC DNA]</scope>
</reference>
<dbReference type="PATRIC" id="fig|1236046.5.peg.63"/>
<dbReference type="GO" id="GO:0003677">
    <property type="term" value="F:DNA binding"/>
    <property type="evidence" value="ECO:0007669"/>
    <property type="project" value="InterPro"/>
</dbReference>
<dbReference type="InterPro" id="IPR023120">
    <property type="entry name" value="WHTH_transcript_rep_HrcA_IDD"/>
</dbReference>
<dbReference type="HAMAP" id="MF_00081">
    <property type="entry name" value="HrcA"/>
    <property type="match status" value="1"/>
</dbReference>
<keyword evidence="2 5" id="KW-0805">Transcription regulation</keyword>
<comment type="function">
    <text evidence="5">Negative regulator of class I heat shock genes (grpE-dnaK-dnaJ and groELS operons). Prevents heat-shock induction of these operons.</text>
</comment>
<protein>
    <recommendedName>
        <fullName evidence="5">Heat-inducible transcription repressor HrcA</fullName>
    </recommendedName>
</protein>
<feature type="domain" description="Heat-inducible transcription repressor HrcA C-terminal" evidence="6">
    <location>
        <begin position="113"/>
        <end position="329"/>
    </location>
</feature>
<name>A0A101H056_9BACT</name>
<dbReference type="Proteomes" id="UP000054260">
    <property type="component" value="Unassembled WGS sequence"/>
</dbReference>
<keyword evidence="3 5" id="KW-0346">Stress response</keyword>
<evidence type="ECO:0000256" key="3">
    <source>
        <dbReference type="ARBA" id="ARBA00023016"/>
    </source>
</evidence>
<dbReference type="Proteomes" id="UP000055014">
    <property type="component" value="Unassembled WGS sequence"/>
</dbReference>
<dbReference type="InterPro" id="IPR029016">
    <property type="entry name" value="GAF-like_dom_sf"/>
</dbReference>
<dbReference type="EMBL" id="LGGW01000036">
    <property type="protein sequence ID" value="KUK90405.1"/>
    <property type="molecule type" value="Genomic_DNA"/>
</dbReference>
<comment type="similarity">
    <text evidence="5">Belongs to the HrcA family.</text>
</comment>
<keyword evidence="1 5" id="KW-0678">Repressor</keyword>
<dbReference type="InterPro" id="IPR021153">
    <property type="entry name" value="HrcA_C"/>
</dbReference>
<dbReference type="Gene3D" id="3.30.390.60">
    <property type="entry name" value="Heat-inducible transcription repressor hrca homolog, domain 3"/>
    <property type="match status" value="1"/>
</dbReference>
<evidence type="ECO:0000313" key="9">
    <source>
        <dbReference type="Proteomes" id="UP000054260"/>
    </source>
</evidence>
<keyword evidence="4 5" id="KW-0804">Transcription</keyword>
<dbReference type="EMBL" id="LGGH01000058">
    <property type="protein sequence ID" value="KUK67896.1"/>
    <property type="molecule type" value="Genomic_DNA"/>
</dbReference>
<evidence type="ECO:0000256" key="2">
    <source>
        <dbReference type="ARBA" id="ARBA00023015"/>
    </source>
</evidence>
<evidence type="ECO:0000313" key="8">
    <source>
        <dbReference type="EMBL" id="KUK90405.1"/>
    </source>
</evidence>
<comment type="caution">
    <text evidence="7">The sequence shown here is derived from an EMBL/GenBank/DDBJ whole genome shotgun (WGS) entry which is preliminary data.</text>
</comment>
<dbReference type="InterPro" id="IPR002571">
    <property type="entry name" value="HrcA"/>
</dbReference>
<dbReference type="SUPFAM" id="SSF46785">
    <property type="entry name" value="Winged helix' DNA-binding domain"/>
    <property type="match status" value="1"/>
</dbReference>
<dbReference type="PANTHER" id="PTHR34824:SF1">
    <property type="entry name" value="HEAT-INDUCIBLE TRANSCRIPTION REPRESSOR HRCA"/>
    <property type="match status" value="1"/>
</dbReference>
<evidence type="ECO:0000256" key="4">
    <source>
        <dbReference type="ARBA" id="ARBA00023163"/>
    </source>
</evidence>
<dbReference type="GO" id="GO:0045892">
    <property type="term" value="P:negative regulation of DNA-templated transcription"/>
    <property type="evidence" value="ECO:0007669"/>
    <property type="project" value="UniProtKB-UniRule"/>
</dbReference>
<dbReference type="AlphaFoldDB" id="A0A101H056"/>
<gene>
    <name evidence="5" type="primary">hrcA</name>
    <name evidence="7" type="ORF">XD86_0527</name>
    <name evidence="8" type="ORF">XE02_0565</name>
</gene>
<dbReference type="Gene3D" id="1.10.10.10">
    <property type="entry name" value="Winged helix-like DNA-binding domain superfamily/Winged helix DNA-binding domain"/>
    <property type="match status" value="1"/>
</dbReference>
<organism evidence="7 9">
    <name type="scientific">Mesotoga infera</name>
    <dbReference type="NCBI Taxonomy" id="1236046"/>
    <lineage>
        <taxon>Bacteria</taxon>
        <taxon>Thermotogati</taxon>
        <taxon>Thermotogota</taxon>
        <taxon>Thermotogae</taxon>
        <taxon>Kosmotogales</taxon>
        <taxon>Kosmotogaceae</taxon>
        <taxon>Mesotoga</taxon>
    </lineage>
</organism>
<sequence>MSKKRTGGPELNPRQIRVLYCVSREYISSGKPVSSKQVLEHSNLKFSSATVRNDMRKLEFLGYIYQPYTSAGRVLTDKGLRFYFDSVKTITEDLRESNVAIAIRQTSVVGDVEHLLQGMTRILARAVSGFVVIEKPKFDSLFVNSVAISKITDGYLNVSIVTDLGVSLNTTVFVGTSDFDIASFQKYVNMAVVGKTIGEIRKGIKNVELRYDEWHDRRLQDIIQFLQSIFEKENEEKYYKYGLEFIISNDHLDSSDISGLVRSVENPKNLELLLSSFGEFDDYRVFIGDEVGRDELKNFAVFASPYRRKNEKIGYVFIISPKLTYYEKINAYLNFSINRLSEVFSNR</sequence>
<proteinExistence type="inferred from homology"/>
<dbReference type="PIRSF" id="PIRSF005485">
    <property type="entry name" value="HrcA"/>
    <property type="match status" value="1"/>
</dbReference>
<evidence type="ECO:0000313" key="7">
    <source>
        <dbReference type="EMBL" id="KUK67896.1"/>
    </source>
</evidence>
<evidence type="ECO:0000256" key="1">
    <source>
        <dbReference type="ARBA" id="ARBA00022491"/>
    </source>
</evidence>
<evidence type="ECO:0000313" key="10">
    <source>
        <dbReference type="Proteomes" id="UP000055014"/>
    </source>
</evidence>
<reference evidence="7" key="1">
    <citation type="journal article" date="2015" name="MBio">
        <title>Genome-resolved metagenomic analysis reveals roles for candidate phyla and other microbial community members in biogeochemical transformations in oil reservoirs.</title>
        <authorList>
            <person name="Hu P."/>
            <person name="Tom L."/>
            <person name="Singh A."/>
            <person name="Thomas B.C."/>
            <person name="Baker B.J."/>
            <person name="Piceno Y.M."/>
            <person name="Andersen G.L."/>
            <person name="Banfield J.F."/>
        </authorList>
    </citation>
    <scope>NUCLEOTIDE SEQUENCE [LARGE SCALE GENOMIC DNA]</scope>
    <source>
        <strain evidence="7">46_47</strain>
        <strain evidence="8">46_70</strain>
    </source>
</reference>
<dbReference type="NCBIfam" id="TIGR00331">
    <property type="entry name" value="hrcA"/>
    <property type="match status" value="1"/>
</dbReference>
<dbReference type="InterPro" id="IPR036390">
    <property type="entry name" value="WH_DNA-bd_sf"/>
</dbReference>
<accession>A0A101H056</accession>
<dbReference type="SUPFAM" id="SSF55781">
    <property type="entry name" value="GAF domain-like"/>
    <property type="match status" value="1"/>
</dbReference>
<dbReference type="Gene3D" id="3.30.450.40">
    <property type="match status" value="1"/>
</dbReference>